<evidence type="ECO:0000313" key="2">
    <source>
        <dbReference type="Proteomes" id="UP001056778"/>
    </source>
</evidence>
<comment type="caution">
    <text evidence="1">The sequence shown here is derived from an EMBL/GenBank/DDBJ whole genome shotgun (WGS) entry which is preliminary data.</text>
</comment>
<proteinExistence type="predicted"/>
<accession>A0ACB9TT01</accession>
<name>A0ACB9TT01_HOLOL</name>
<sequence length="94" mass="10593">MDWDPTGNHLAVIFSETNYVAVFTVTLDPVLQLNPSFLVAGTPDEYPCLIAFQKNFHEGACLAIGWSSGRLQYFPIIYSDLANSDRVKKNVYYN</sequence>
<protein>
    <submittedName>
        <fullName evidence="1">Aladin</fullName>
    </submittedName>
</protein>
<dbReference type="Proteomes" id="UP001056778">
    <property type="component" value="Chromosome 1"/>
</dbReference>
<keyword evidence="2" id="KW-1185">Reference proteome</keyword>
<dbReference type="EMBL" id="CM043015">
    <property type="protein sequence ID" value="KAI4469780.1"/>
    <property type="molecule type" value="Genomic_DNA"/>
</dbReference>
<gene>
    <name evidence="1" type="ORF">MML48_1g19139</name>
</gene>
<reference evidence="1" key="1">
    <citation type="submission" date="2022-04" db="EMBL/GenBank/DDBJ databases">
        <title>Chromosome-scale genome assembly of Holotrichia oblita Faldermann.</title>
        <authorList>
            <person name="Rongchong L."/>
        </authorList>
    </citation>
    <scope>NUCLEOTIDE SEQUENCE</scope>
    <source>
        <strain evidence="1">81SQS9</strain>
    </source>
</reference>
<organism evidence="1 2">
    <name type="scientific">Holotrichia oblita</name>
    <name type="common">Chafer beetle</name>
    <dbReference type="NCBI Taxonomy" id="644536"/>
    <lineage>
        <taxon>Eukaryota</taxon>
        <taxon>Metazoa</taxon>
        <taxon>Ecdysozoa</taxon>
        <taxon>Arthropoda</taxon>
        <taxon>Hexapoda</taxon>
        <taxon>Insecta</taxon>
        <taxon>Pterygota</taxon>
        <taxon>Neoptera</taxon>
        <taxon>Endopterygota</taxon>
        <taxon>Coleoptera</taxon>
        <taxon>Polyphaga</taxon>
        <taxon>Scarabaeiformia</taxon>
        <taxon>Scarabaeidae</taxon>
        <taxon>Melolonthinae</taxon>
        <taxon>Holotrichia</taxon>
    </lineage>
</organism>
<evidence type="ECO:0000313" key="1">
    <source>
        <dbReference type="EMBL" id="KAI4469780.1"/>
    </source>
</evidence>